<reference evidence="2" key="2">
    <citation type="submission" date="2020-08" db="EMBL/GenBank/DDBJ databases">
        <authorList>
            <person name="Chen M."/>
            <person name="Teng W."/>
            <person name="Zhao L."/>
            <person name="Hu C."/>
            <person name="Zhou Y."/>
            <person name="Han B."/>
            <person name="Song L."/>
            <person name="Shu W."/>
        </authorList>
    </citation>
    <scope>NUCLEOTIDE SEQUENCE</scope>
    <source>
        <strain evidence="2">FACHB-1375</strain>
    </source>
</reference>
<dbReference type="Proteomes" id="UP000641646">
    <property type="component" value="Unassembled WGS sequence"/>
</dbReference>
<sequence>MKSQQFLIIILIAIGAITGSTLAAISYLNNRQTAPTISEIFPESTDNSTPDPIPDLAETAPTQQNSSPPPKASEFSQFRLRLLDAVKRRDAKFIRTIVNAKTQWGFGGAIDLNTYNIDNRQSPFWQYMEKAIAAGCTIDPDTTEPEQELGSDIWFCPITFGKQIYKFGWQQQVAILGQNVNVRSEPGSGSPVVDELSRDIIQFDKETFDNLPQRLQQAINSPDGWTPVVLKNGQKGWVQNRFVYYEPRDYRVSFIRSKGQWWLRYFWRGNAN</sequence>
<comment type="caution">
    <text evidence="2">The sequence shown here is derived from an EMBL/GenBank/DDBJ whole genome shotgun (WGS) entry which is preliminary data.</text>
</comment>
<reference evidence="2" key="1">
    <citation type="journal article" date="2015" name="ISME J.">
        <title>Draft Genome Sequence of Streptomyces incarnatus NRRL8089, which Produces the Nucleoside Antibiotic Sinefungin.</title>
        <authorList>
            <person name="Oshima K."/>
            <person name="Hattori M."/>
            <person name="Shimizu H."/>
            <person name="Fukuda K."/>
            <person name="Nemoto M."/>
            <person name="Inagaki K."/>
            <person name="Tamura T."/>
        </authorList>
    </citation>
    <scope>NUCLEOTIDE SEQUENCE</scope>
    <source>
        <strain evidence="2">FACHB-1375</strain>
    </source>
</reference>
<dbReference type="AlphaFoldDB" id="A0A926VAG9"/>
<feature type="region of interest" description="Disordered" evidence="1">
    <location>
        <begin position="40"/>
        <end position="74"/>
    </location>
</feature>
<organism evidence="2 3">
    <name type="scientific">Aerosakkonema funiforme FACHB-1375</name>
    <dbReference type="NCBI Taxonomy" id="2949571"/>
    <lineage>
        <taxon>Bacteria</taxon>
        <taxon>Bacillati</taxon>
        <taxon>Cyanobacteriota</taxon>
        <taxon>Cyanophyceae</taxon>
        <taxon>Oscillatoriophycideae</taxon>
        <taxon>Aerosakkonematales</taxon>
        <taxon>Aerosakkonemataceae</taxon>
        <taxon>Aerosakkonema</taxon>
    </lineage>
</organism>
<gene>
    <name evidence="2" type="ORF">H6G03_02230</name>
</gene>
<keyword evidence="3" id="KW-1185">Reference proteome</keyword>
<dbReference type="EMBL" id="JACJPW010000003">
    <property type="protein sequence ID" value="MBD2179940.1"/>
    <property type="molecule type" value="Genomic_DNA"/>
</dbReference>
<dbReference type="Gene3D" id="2.30.30.40">
    <property type="entry name" value="SH3 Domains"/>
    <property type="match status" value="1"/>
</dbReference>
<name>A0A926VAG9_9CYAN</name>
<evidence type="ECO:0000313" key="3">
    <source>
        <dbReference type="Proteomes" id="UP000641646"/>
    </source>
</evidence>
<proteinExistence type="predicted"/>
<evidence type="ECO:0000313" key="2">
    <source>
        <dbReference type="EMBL" id="MBD2179940.1"/>
    </source>
</evidence>
<protein>
    <submittedName>
        <fullName evidence="2">SH3 domain-containing protein</fullName>
    </submittedName>
</protein>
<dbReference type="RefSeq" id="WP_190461630.1">
    <property type="nucleotide sequence ID" value="NZ_JACJPW010000003.1"/>
</dbReference>
<accession>A0A926VAG9</accession>
<evidence type="ECO:0000256" key="1">
    <source>
        <dbReference type="SAM" id="MobiDB-lite"/>
    </source>
</evidence>